<evidence type="ECO:0000256" key="1">
    <source>
        <dbReference type="SAM" id="MobiDB-lite"/>
    </source>
</evidence>
<dbReference type="RefSeq" id="WP_132034207.1">
    <property type="nucleotide sequence ID" value="NZ_SMAI01000014.1"/>
</dbReference>
<comment type="caution">
    <text evidence="3">The sequence shown here is derived from an EMBL/GenBank/DDBJ whole genome shotgun (WGS) entry which is preliminary data.</text>
</comment>
<accession>A0A4R3LPQ3</accession>
<dbReference type="EMBL" id="SMAI01000014">
    <property type="protein sequence ID" value="TCT02151.1"/>
    <property type="molecule type" value="Genomic_DNA"/>
</dbReference>
<reference evidence="3 4" key="1">
    <citation type="submission" date="2019-03" db="EMBL/GenBank/DDBJ databases">
        <title>Genomic Encyclopedia of Type Strains, Phase IV (KMG-IV): sequencing the most valuable type-strain genomes for metagenomic binning, comparative biology and taxonomic classification.</title>
        <authorList>
            <person name="Goeker M."/>
        </authorList>
    </citation>
    <scope>NUCLEOTIDE SEQUENCE [LARGE SCALE GENOMIC DNA]</scope>
    <source>
        <strain evidence="3 4">DSM 9035</strain>
    </source>
</reference>
<feature type="transmembrane region" description="Helical" evidence="2">
    <location>
        <begin position="80"/>
        <end position="102"/>
    </location>
</feature>
<name>A0A4R3LPQ3_9HYPH</name>
<sequence>MTGSDGARRRAAIDAGETRDKVSYPDPAAAPLGTDDEAAGTRPAVEGTGGRPVASPSDSGPQSEEDHRAPPRTHPTSGTWVAVFGAVVGLLVIMATVSWVIAR</sequence>
<organism evidence="3 4">
    <name type="scientific">Aquabacter spiritensis</name>
    <dbReference type="NCBI Taxonomy" id="933073"/>
    <lineage>
        <taxon>Bacteria</taxon>
        <taxon>Pseudomonadati</taxon>
        <taxon>Pseudomonadota</taxon>
        <taxon>Alphaproteobacteria</taxon>
        <taxon>Hyphomicrobiales</taxon>
        <taxon>Xanthobacteraceae</taxon>
        <taxon>Aquabacter</taxon>
    </lineage>
</organism>
<evidence type="ECO:0000313" key="4">
    <source>
        <dbReference type="Proteomes" id="UP000294664"/>
    </source>
</evidence>
<gene>
    <name evidence="3" type="ORF">EDC64_11410</name>
</gene>
<keyword evidence="2" id="KW-0472">Membrane</keyword>
<dbReference type="Proteomes" id="UP000294664">
    <property type="component" value="Unassembled WGS sequence"/>
</dbReference>
<feature type="region of interest" description="Disordered" evidence="1">
    <location>
        <begin position="1"/>
        <end position="78"/>
    </location>
</feature>
<dbReference type="OrthoDB" id="7306245at2"/>
<keyword evidence="2" id="KW-0812">Transmembrane</keyword>
<keyword evidence="4" id="KW-1185">Reference proteome</keyword>
<protein>
    <submittedName>
        <fullName evidence="3">Uncharacterized protein</fullName>
    </submittedName>
</protein>
<dbReference type="AlphaFoldDB" id="A0A4R3LPQ3"/>
<feature type="compositionally biased region" description="Basic and acidic residues" evidence="1">
    <location>
        <begin position="1"/>
        <end position="23"/>
    </location>
</feature>
<evidence type="ECO:0000256" key="2">
    <source>
        <dbReference type="SAM" id="Phobius"/>
    </source>
</evidence>
<evidence type="ECO:0000313" key="3">
    <source>
        <dbReference type="EMBL" id="TCT02151.1"/>
    </source>
</evidence>
<proteinExistence type="predicted"/>
<keyword evidence="2" id="KW-1133">Transmembrane helix</keyword>